<evidence type="ECO:0000256" key="1">
    <source>
        <dbReference type="ARBA" id="ARBA00004141"/>
    </source>
</evidence>
<feature type="transmembrane region" description="Helical" evidence="5">
    <location>
        <begin position="439"/>
        <end position="460"/>
    </location>
</feature>
<dbReference type="PANTHER" id="PTHR37422">
    <property type="entry name" value="TEICHURONIC ACID BIOSYNTHESIS PROTEIN TUAE"/>
    <property type="match status" value="1"/>
</dbReference>
<organism evidence="7 8">
    <name type="scientific">Candidatus Abawacabacteria bacterium RIFCSPHIGHO2_01_FULL_46_8</name>
    <dbReference type="NCBI Taxonomy" id="1817815"/>
    <lineage>
        <taxon>Bacteria</taxon>
        <taxon>Candidatus Abawacaibacteriota</taxon>
    </lineage>
</organism>
<feature type="transmembrane region" description="Helical" evidence="5">
    <location>
        <begin position="373"/>
        <end position="393"/>
    </location>
</feature>
<dbReference type="GO" id="GO:0016020">
    <property type="term" value="C:membrane"/>
    <property type="evidence" value="ECO:0007669"/>
    <property type="project" value="UniProtKB-SubCell"/>
</dbReference>
<dbReference type="PANTHER" id="PTHR37422:SF13">
    <property type="entry name" value="LIPOPOLYSACCHARIDE BIOSYNTHESIS PROTEIN PA4999-RELATED"/>
    <property type="match status" value="1"/>
</dbReference>
<evidence type="ECO:0000259" key="6">
    <source>
        <dbReference type="Pfam" id="PF04932"/>
    </source>
</evidence>
<comment type="subcellular location">
    <subcellularLocation>
        <location evidence="1">Membrane</location>
        <topology evidence="1">Multi-pass membrane protein</topology>
    </subcellularLocation>
</comment>
<dbReference type="InterPro" id="IPR007016">
    <property type="entry name" value="O-antigen_ligase-rel_domated"/>
</dbReference>
<keyword evidence="3 5" id="KW-1133">Transmembrane helix</keyword>
<keyword evidence="2 5" id="KW-0812">Transmembrane</keyword>
<feature type="transmembrane region" description="Helical" evidence="5">
    <location>
        <begin position="49"/>
        <end position="69"/>
    </location>
</feature>
<evidence type="ECO:0000256" key="4">
    <source>
        <dbReference type="ARBA" id="ARBA00023136"/>
    </source>
</evidence>
<feature type="transmembrane region" description="Helical" evidence="5">
    <location>
        <begin position="104"/>
        <end position="126"/>
    </location>
</feature>
<keyword evidence="4 5" id="KW-0472">Membrane</keyword>
<feature type="transmembrane region" description="Helical" evidence="5">
    <location>
        <begin position="146"/>
        <end position="164"/>
    </location>
</feature>
<evidence type="ECO:0000313" key="7">
    <source>
        <dbReference type="EMBL" id="OGC81307.1"/>
    </source>
</evidence>
<comment type="caution">
    <text evidence="7">The sequence shown here is derived from an EMBL/GenBank/DDBJ whole genome shotgun (WGS) entry which is preliminary data.</text>
</comment>
<sequence>MIKLLPLSALLTAFLFSFLLSQSLSLAVLLLIVILLAGVIWYLFFQRPWLGLIGLIFSIVPGQLLRLSLGPRGSTAILFIDVVTVLFLSAWLTRKLLKERNITAGALGFPLLASLALALVSLIQGAGVLQDAIGFDLKQFILGGLYWGRLVMYSLVFFAVRDLLHWEAEVKRLWRWLLAASLLVAIAGFIQFVVYPDFTDMAVKYGWDPHLGRLLSTWFDPNFVGGFLAVIALIVLAVLLAQQKWLAKLSLAAIFLVLLYALVLTYSRSAYVAFAVGLLVLGIWRSRKLLLAMLVLGLLFGLMFPRALERVSEGFNFDATAQKRVVSWQNGLTVLARYPLLGTGYNLIAPVQDEMGLLSEFDINNRAGFENSLLTILVAMGLPGLLVFLWLCLSILGQSFMLANSHYLSSWGRSWSLGVFAGLLGLLVHSLFLNSLLFVLIYLPLMILLAGLDCLHALALEKRKINLGKAKGPQPVHACA</sequence>
<feature type="transmembrane region" description="Helical" evidence="5">
    <location>
        <begin position="289"/>
        <end position="308"/>
    </location>
</feature>
<feature type="transmembrane region" description="Helical" evidence="5">
    <location>
        <begin position="176"/>
        <end position="195"/>
    </location>
</feature>
<feature type="transmembrane region" description="Helical" evidence="5">
    <location>
        <begin position="223"/>
        <end position="240"/>
    </location>
</feature>
<proteinExistence type="predicted"/>
<dbReference type="EMBL" id="MEWS01000043">
    <property type="protein sequence ID" value="OGC81307.1"/>
    <property type="molecule type" value="Genomic_DNA"/>
</dbReference>
<protein>
    <recommendedName>
        <fullName evidence="6">O-antigen ligase-related domain-containing protein</fullName>
    </recommendedName>
</protein>
<feature type="transmembrane region" description="Helical" evidence="5">
    <location>
        <begin position="245"/>
        <end position="263"/>
    </location>
</feature>
<evidence type="ECO:0000256" key="5">
    <source>
        <dbReference type="SAM" id="Phobius"/>
    </source>
</evidence>
<accession>A0A1F4XHX4</accession>
<gene>
    <name evidence="7" type="ORF">A2788_01585</name>
</gene>
<feature type="domain" description="O-antigen ligase-related" evidence="6">
    <location>
        <begin position="254"/>
        <end position="389"/>
    </location>
</feature>
<feature type="transmembrane region" description="Helical" evidence="5">
    <location>
        <begin position="25"/>
        <end position="44"/>
    </location>
</feature>
<dbReference type="Proteomes" id="UP000177521">
    <property type="component" value="Unassembled WGS sequence"/>
</dbReference>
<feature type="transmembrane region" description="Helical" evidence="5">
    <location>
        <begin position="414"/>
        <end position="433"/>
    </location>
</feature>
<dbReference type="Pfam" id="PF04932">
    <property type="entry name" value="Wzy_C"/>
    <property type="match status" value="1"/>
</dbReference>
<dbReference type="AlphaFoldDB" id="A0A1F4XHX4"/>
<name>A0A1F4XHX4_9BACT</name>
<reference evidence="7 8" key="1">
    <citation type="journal article" date="2016" name="Nat. Commun.">
        <title>Thousands of microbial genomes shed light on interconnected biogeochemical processes in an aquifer system.</title>
        <authorList>
            <person name="Anantharaman K."/>
            <person name="Brown C.T."/>
            <person name="Hug L.A."/>
            <person name="Sharon I."/>
            <person name="Castelle C.J."/>
            <person name="Probst A.J."/>
            <person name="Thomas B.C."/>
            <person name="Singh A."/>
            <person name="Wilkins M.J."/>
            <person name="Karaoz U."/>
            <person name="Brodie E.L."/>
            <person name="Williams K.H."/>
            <person name="Hubbard S.S."/>
            <person name="Banfield J.F."/>
        </authorList>
    </citation>
    <scope>NUCLEOTIDE SEQUENCE [LARGE SCALE GENOMIC DNA]</scope>
</reference>
<evidence type="ECO:0000313" key="8">
    <source>
        <dbReference type="Proteomes" id="UP000177521"/>
    </source>
</evidence>
<evidence type="ECO:0000256" key="2">
    <source>
        <dbReference type="ARBA" id="ARBA00022692"/>
    </source>
</evidence>
<evidence type="ECO:0000256" key="3">
    <source>
        <dbReference type="ARBA" id="ARBA00022989"/>
    </source>
</evidence>
<feature type="transmembrane region" description="Helical" evidence="5">
    <location>
        <begin position="75"/>
        <end position="92"/>
    </location>
</feature>
<dbReference type="InterPro" id="IPR051533">
    <property type="entry name" value="WaaL-like"/>
</dbReference>
<feature type="transmembrane region" description="Helical" evidence="5">
    <location>
        <begin position="269"/>
        <end position="284"/>
    </location>
</feature>